<keyword evidence="1" id="KW-0472">Membrane</keyword>
<keyword evidence="1" id="KW-1133">Transmembrane helix</keyword>
<dbReference type="Pfam" id="PF18893">
    <property type="entry name" value="DUF5652"/>
    <property type="match status" value="1"/>
</dbReference>
<name>A0A1G2K6D9_9BACT</name>
<keyword evidence="1" id="KW-0812">Transmembrane</keyword>
<protein>
    <recommendedName>
        <fullName evidence="2">DUF5652 domain-containing protein</fullName>
    </recommendedName>
</protein>
<accession>A0A1G2K6D9</accession>
<feature type="domain" description="DUF5652" evidence="2">
    <location>
        <begin position="9"/>
        <end position="65"/>
    </location>
</feature>
<reference evidence="3 4" key="1">
    <citation type="journal article" date="2016" name="Nat. Commun.">
        <title>Thousands of microbial genomes shed light on interconnected biogeochemical processes in an aquifer system.</title>
        <authorList>
            <person name="Anantharaman K."/>
            <person name="Brown C.T."/>
            <person name="Hug L.A."/>
            <person name="Sharon I."/>
            <person name="Castelle C.J."/>
            <person name="Probst A.J."/>
            <person name="Thomas B.C."/>
            <person name="Singh A."/>
            <person name="Wilkins M.J."/>
            <person name="Karaoz U."/>
            <person name="Brodie E.L."/>
            <person name="Williams K.H."/>
            <person name="Hubbard S.S."/>
            <person name="Banfield J.F."/>
        </authorList>
    </citation>
    <scope>NUCLEOTIDE SEQUENCE [LARGE SCALE GENOMIC DNA]</scope>
</reference>
<evidence type="ECO:0000313" key="3">
    <source>
        <dbReference type="EMBL" id="OGZ93998.1"/>
    </source>
</evidence>
<evidence type="ECO:0000256" key="1">
    <source>
        <dbReference type="SAM" id="Phobius"/>
    </source>
</evidence>
<organism evidence="3 4">
    <name type="scientific">Candidatus Sungbacteria bacterium RIFCSPHIGHO2_01_FULL_47_32</name>
    <dbReference type="NCBI Taxonomy" id="1802264"/>
    <lineage>
        <taxon>Bacteria</taxon>
        <taxon>Candidatus Sungiibacteriota</taxon>
    </lineage>
</organism>
<feature type="transmembrane region" description="Helical" evidence="1">
    <location>
        <begin position="12"/>
        <end position="32"/>
    </location>
</feature>
<evidence type="ECO:0000259" key="2">
    <source>
        <dbReference type="Pfam" id="PF18893"/>
    </source>
</evidence>
<dbReference type="AlphaFoldDB" id="A0A1G2K6D9"/>
<evidence type="ECO:0000313" key="4">
    <source>
        <dbReference type="Proteomes" id="UP000177152"/>
    </source>
</evidence>
<sequence>MIFEYIINNPWILILLILWTVPWKGVALWTAARREEKWWFAVLLVANTPALLEIFYIFFWTKRKPVSEVPQK</sequence>
<proteinExistence type="predicted"/>
<gene>
    <name evidence="3" type="ORF">A2633_00975</name>
</gene>
<comment type="caution">
    <text evidence="3">The sequence shown here is derived from an EMBL/GenBank/DDBJ whole genome shotgun (WGS) entry which is preliminary data.</text>
</comment>
<dbReference type="InterPro" id="IPR043712">
    <property type="entry name" value="DUF5652"/>
</dbReference>
<dbReference type="Proteomes" id="UP000177152">
    <property type="component" value="Unassembled WGS sequence"/>
</dbReference>
<dbReference type="EMBL" id="MHQC01000046">
    <property type="protein sequence ID" value="OGZ93998.1"/>
    <property type="molecule type" value="Genomic_DNA"/>
</dbReference>
<feature type="transmembrane region" description="Helical" evidence="1">
    <location>
        <begin position="38"/>
        <end position="59"/>
    </location>
</feature>